<dbReference type="InterPro" id="IPR044810">
    <property type="entry name" value="WRKY_plant"/>
</dbReference>
<dbReference type="AlphaFoldDB" id="A0A9E7I015"/>
<feature type="region of interest" description="Disordered" evidence="6">
    <location>
        <begin position="199"/>
        <end position="225"/>
    </location>
</feature>
<dbReference type="OrthoDB" id="2021064at2759"/>
<accession>A0A9E7I015</accession>
<dbReference type="InterPro" id="IPR036576">
    <property type="entry name" value="WRKY_dom_sf"/>
</dbReference>
<gene>
    <name evidence="8" type="ORF">MUK42_06762</name>
</gene>
<evidence type="ECO:0000313" key="8">
    <source>
        <dbReference type="EMBL" id="URE39992.1"/>
    </source>
</evidence>
<dbReference type="PANTHER" id="PTHR32096:SF146">
    <property type="entry name" value="WRKY TRANSCRIPTION FACTOR 19-RELATED"/>
    <property type="match status" value="1"/>
</dbReference>
<feature type="domain" description="WRKY" evidence="7">
    <location>
        <begin position="104"/>
        <end position="172"/>
    </location>
</feature>
<reference evidence="8" key="1">
    <citation type="submission" date="2022-05" db="EMBL/GenBank/DDBJ databases">
        <title>The Musa troglodytarum L. genome provides insights into the mechanism of non-climacteric behaviour and enrichment of carotenoids.</title>
        <authorList>
            <person name="Wang J."/>
        </authorList>
    </citation>
    <scope>NUCLEOTIDE SEQUENCE</scope>
    <source>
        <tissue evidence="8">Leaf</tissue>
    </source>
</reference>
<keyword evidence="4" id="KW-0804">Transcription</keyword>
<dbReference type="SUPFAM" id="SSF118290">
    <property type="entry name" value="WRKY DNA-binding domain"/>
    <property type="match status" value="1"/>
</dbReference>
<dbReference type="Proteomes" id="UP001055439">
    <property type="component" value="Chromosome 8"/>
</dbReference>
<evidence type="ECO:0000256" key="5">
    <source>
        <dbReference type="ARBA" id="ARBA00023242"/>
    </source>
</evidence>
<sequence length="269" mass="29804">MDRKLLAGDRAVVEEMSRIRKSAMQLGVLLREALAGDPTVGAAFEELTNSISRVFAVLEGGLRLDAGVLSPPPHQISTKKRKIYPATDRQGGCRRRSHLPSKIVGSKTLNDGQTWRKYGQKEIQSSKNPRSYFRCTHKFDQGCMAVRQVQRSEEDPSTYLITYLGEHTCRDPAMAPQLFSTSDDNNTCLLSFGASRHRAEKEARVPASPFPSRKQESDEEGLSNLTTGGDDYFVIPAAEEPAVMTPTSGFLADLYFEAVFGFDHHGFLS</sequence>
<keyword evidence="2" id="KW-0805">Transcription regulation</keyword>
<evidence type="ECO:0000313" key="9">
    <source>
        <dbReference type="Proteomes" id="UP001055439"/>
    </source>
</evidence>
<evidence type="ECO:0000256" key="3">
    <source>
        <dbReference type="ARBA" id="ARBA00023125"/>
    </source>
</evidence>
<dbReference type="GO" id="GO:0005634">
    <property type="term" value="C:nucleus"/>
    <property type="evidence" value="ECO:0007669"/>
    <property type="project" value="UniProtKB-SubCell"/>
</dbReference>
<comment type="subcellular location">
    <subcellularLocation>
        <location evidence="1">Nucleus</location>
    </subcellularLocation>
</comment>
<name>A0A9E7I015_9LILI</name>
<keyword evidence="9" id="KW-1185">Reference proteome</keyword>
<dbReference type="PROSITE" id="PS50811">
    <property type="entry name" value="WRKY"/>
    <property type="match status" value="1"/>
</dbReference>
<dbReference type="EMBL" id="CP097510">
    <property type="protein sequence ID" value="URE39992.1"/>
    <property type="molecule type" value="Genomic_DNA"/>
</dbReference>
<evidence type="ECO:0000256" key="2">
    <source>
        <dbReference type="ARBA" id="ARBA00023015"/>
    </source>
</evidence>
<dbReference type="PANTHER" id="PTHR32096">
    <property type="entry name" value="WRKY TRANSCRIPTION FACTOR 30-RELATED-RELATED"/>
    <property type="match status" value="1"/>
</dbReference>
<evidence type="ECO:0000256" key="6">
    <source>
        <dbReference type="SAM" id="MobiDB-lite"/>
    </source>
</evidence>
<dbReference type="Gene3D" id="2.20.25.80">
    <property type="entry name" value="WRKY domain"/>
    <property type="match status" value="1"/>
</dbReference>
<evidence type="ECO:0000259" key="7">
    <source>
        <dbReference type="PROSITE" id="PS50811"/>
    </source>
</evidence>
<dbReference type="GO" id="GO:0003700">
    <property type="term" value="F:DNA-binding transcription factor activity"/>
    <property type="evidence" value="ECO:0007669"/>
    <property type="project" value="InterPro"/>
</dbReference>
<dbReference type="Pfam" id="PF03106">
    <property type="entry name" value="WRKY"/>
    <property type="match status" value="1"/>
</dbReference>
<proteinExistence type="predicted"/>
<dbReference type="GO" id="GO:0000976">
    <property type="term" value="F:transcription cis-regulatory region binding"/>
    <property type="evidence" value="ECO:0007669"/>
    <property type="project" value="TreeGrafter"/>
</dbReference>
<protein>
    <submittedName>
        <fullName evidence="8">WRKY</fullName>
    </submittedName>
</protein>
<organism evidence="8 9">
    <name type="scientific">Musa troglodytarum</name>
    <name type="common">fe'i banana</name>
    <dbReference type="NCBI Taxonomy" id="320322"/>
    <lineage>
        <taxon>Eukaryota</taxon>
        <taxon>Viridiplantae</taxon>
        <taxon>Streptophyta</taxon>
        <taxon>Embryophyta</taxon>
        <taxon>Tracheophyta</taxon>
        <taxon>Spermatophyta</taxon>
        <taxon>Magnoliopsida</taxon>
        <taxon>Liliopsida</taxon>
        <taxon>Zingiberales</taxon>
        <taxon>Musaceae</taxon>
        <taxon>Musa</taxon>
    </lineage>
</organism>
<evidence type="ECO:0000256" key="4">
    <source>
        <dbReference type="ARBA" id="ARBA00023163"/>
    </source>
</evidence>
<dbReference type="SMART" id="SM00774">
    <property type="entry name" value="WRKY"/>
    <property type="match status" value="1"/>
</dbReference>
<keyword evidence="5" id="KW-0539">Nucleus</keyword>
<dbReference type="InterPro" id="IPR003657">
    <property type="entry name" value="WRKY_dom"/>
</dbReference>
<evidence type="ECO:0000256" key="1">
    <source>
        <dbReference type="ARBA" id="ARBA00004123"/>
    </source>
</evidence>
<keyword evidence="3" id="KW-0238">DNA-binding</keyword>